<proteinExistence type="predicted"/>
<organism evidence="1">
    <name type="scientific">human gut metagenome</name>
    <dbReference type="NCBI Taxonomy" id="408170"/>
    <lineage>
        <taxon>unclassified sequences</taxon>
        <taxon>metagenomes</taxon>
        <taxon>organismal metagenomes</taxon>
    </lineage>
</organism>
<feature type="non-terminal residue" evidence="1">
    <location>
        <position position="1"/>
    </location>
</feature>
<dbReference type="EMBL" id="AJWY01003219">
    <property type="protein sequence ID" value="EKC75995.1"/>
    <property type="molecule type" value="Genomic_DNA"/>
</dbReference>
<evidence type="ECO:0000313" key="1">
    <source>
        <dbReference type="EMBL" id="EKC75995.1"/>
    </source>
</evidence>
<gene>
    <name evidence="1" type="ORF">LEA_04919</name>
</gene>
<comment type="caution">
    <text evidence="1">The sequence shown here is derived from an EMBL/GenBank/DDBJ whole genome shotgun (WGS) entry which is preliminary data.</text>
</comment>
<reference evidence="1" key="1">
    <citation type="journal article" date="2013" name="Environ. Microbiol.">
        <title>Microbiota from the distal guts of lean and obese adolescents exhibit partial functional redundancy besides clear differences in community structure.</title>
        <authorList>
            <person name="Ferrer M."/>
            <person name="Ruiz A."/>
            <person name="Lanza F."/>
            <person name="Haange S.B."/>
            <person name="Oberbach A."/>
            <person name="Till H."/>
            <person name="Bargiela R."/>
            <person name="Campoy C."/>
            <person name="Segura M.T."/>
            <person name="Richter M."/>
            <person name="von Bergen M."/>
            <person name="Seifert J."/>
            <person name="Suarez A."/>
        </authorList>
    </citation>
    <scope>NUCLEOTIDE SEQUENCE</scope>
</reference>
<accession>K1UCN1</accession>
<protein>
    <submittedName>
        <fullName evidence="1">Uncharacterized protein</fullName>
    </submittedName>
</protein>
<name>K1UCN1_9ZZZZ</name>
<dbReference type="AlphaFoldDB" id="K1UCN1"/>
<sequence>GLDLFHMRQVADSVKGLADSGKPL</sequence>